<protein>
    <submittedName>
        <fullName evidence="1">Uncharacterized protein</fullName>
    </submittedName>
</protein>
<dbReference type="AlphaFoldDB" id="A0A9D1XQH1"/>
<feature type="non-terminal residue" evidence="1">
    <location>
        <position position="1"/>
    </location>
</feature>
<gene>
    <name evidence="1" type="ORF">H9848_03055</name>
</gene>
<accession>A0A9D1XQH1</accession>
<comment type="caution">
    <text evidence="1">The sequence shown here is derived from an EMBL/GenBank/DDBJ whole genome shotgun (WGS) entry which is preliminary data.</text>
</comment>
<dbReference type="Proteomes" id="UP000823847">
    <property type="component" value="Unassembled WGS sequence"/>
</dbReference>
<organism evidence="1 2">
    <name type="scientific">Candidatus Parabacteroides intestinigallinarum</name>
    <dbReference type="NCBI Taxonomy" id="2838722"/>
    <lineage>
        <taxon>Bacteria</taxon>
        <taxon>Pseudomonadati</taxon>
        <taxon>Bacteroidota</taxon>
        <taxon>Bacteroidia</taxon>
        <taxon>Bacteroidales</taxon>
        <taxon>Tannerellaceae</taxon>
        <taxon>Parabacteroides</taxon>
    </lineage>
</organism>
<sequence length="316" mass="37682">NLFYFKEAFDVCRELFQEWKEVSAKEDIKVPDDDWYTTSVISYLEKELSDEDIIYPKVNDFKEEPISEETLKESRIRINVHHLSFEWALVVPFYITKDLLNYPKGVLAANCLWELTFYGLPEDQEKVREEMNGEPIITNKYEQAYWDLFRKMCDNEYPKALRGKGSYPCGAELKHFNRSKRKRAHRQRKRCEVLKRMGKVENAIQRLSPIPRKDIEYLFQTEYIQERSYRSRTFGKHDRVDYLIELIQKYDYTDYEEDTRIAITVKASSERPITEEEYTRLKRIESRFSPSASIQWGIGTDDTLDEDISMLLLASC</sequence>
<dbReference type="EMBL" id="DXEN01000016">
    <property type="protein sequence ID" value="HIX85575.1"/>
    <property type="molecule type" value="Genomic_DNA"/>
</dbReference>
<proteinExistence type="predicted"/>
<reference evidence="1" key="2">
    <citation type="submission" date="2021-04" db="EMBL/GenBank/DDBJ databases">
        <authorList>
            <person name="Gilroy R."/>
        </authorList>
    </citation>
    <scope>NUCLEOTIDE SEQUENCE</scope>
    <source>
        <strain evidence="1">ChiHecec2B26-12326</strain>
    </source>
</reference>
<evidence type="ECO:0000313" key="2">
    <source>
        <dbReference type="Proteomes" id="UP000823847"/>
    </source>
</evidence>
<evidence type="ECO:0000313" key="1">
    <source>
        <dbReference type="EMBL" id="HIX85575.1"/>
    </source>
</evidence>
<reference evidence="1" key="1">
    <citation type="journal article" date="2021" name="PeerJ">
        <title>Extensive microbial diversity within the chicken gut microbiome revealed by metagenomics and culture.</title>
        <authorList>
            <person name="Gilroy R."/>
            <person name="Ravi A."/>
            <person name="Getino M."/>
            <person name="Pursley I."/>
            <person name="Horton D.L."/>
            <person name="Alikhan N.F."/>
            <person name="Baker D."/>
            <person name="Gharbi K."/>
            <person name="Hall N."/>
            <person name="Watson M."/>
            <person name="Adriaenssens E.M."/>
            <person name="Foster-Nyarko E."/>
            <person name="Jarju S."/>
            <person name="Secka A."/>
            <person name="Antonio M."/>
            <person name="Oren A."/>
            <person name="Chaudhuri R.R."/>
            <person name="La Ragione R."/>
            <person name="Hildebrand F."/>
            <person name="Pallen M.J."/>
        </authorList>
    </citation>
    <scope>NUCLEOTIDE SEQUENCE</scope>
    <source>
        <strain evidence="1">ChiHecec2B26-12326</strain>
    </source>
</reference>
<name>A0A9D1XQH1_9BACT</name>